<name>A0A2U8QRM2_9FLAO</name>
<dbReference type="KEGG" id="fse:DI487_00515"/>
<evidence type="ECO:0000313" key="1">
    <source>
        <dbReference type="EMBL" id="AWM12504.1"/>
    </source>
</evidence>
<evidence type="ECO:0000313" key="2">
    <source>
        <dbReference type="Proteomes" id="UP000245429"/>
    </source>
</evidence>
<keyword evidence="2" id="KW-1185">Reference proteome</keyword>
<accession>A0A2U8QRM2</accession>
<proteinExistence type="predicted"/>
<dbReference type="AlphaFoldDB" id="A0A2U8QRM2"/>
<protein>
    <recommendedName>
        <fullName evidence="3">DUF5723 domain-containing protein</fullName>
    </recommendedName>
</protein>
<dbReference type="Proteomes" id="UP000245429">
    <property type="component" value="Chromosome"/>
</dbReference>
<reference evidence="1 2" key="1">
    <citation type="submission" date="2018-05" db="EMBL/GenBank/DDBJ databases">
        <title>Flavobacterium sp. MEBiC07310.</title>
        <authorList>
            <person name="Baek K."/>
        </authorList>
    </citation>
    <scope>NUCLEOTIDE SEQUENCE [LARGE SCALE GENOMIC DNA]</scope>
    <source>
        <strain evidence="1 2">MEBiC07310</strain>
    </source>
</reference>
<evidence type="ECO:0008006" key="3">
    <source>
        <dbReference type="Google" id="ProtNLM"/>
    </source>
</evidence>
<gene>
    <name evidence="1" type="ORF">DI487_00515</name>
</gene>
<organism evidence="1 2">
    <name type="scientific">Flavobacterium sediminis</name>
    <dbReference type="NCBI Taxonomy" id="2201181"/>
    <lineage>
        <taxon>Bacteria</taxon>
        <taxon>Pseudomonadati</taxon>
        <taxon>Bacteroidota</taxon>
        <taxon>Flavobacteriia</taxon>
        <taxon>Flavobacteriales</taxon>
        <taxon>Flavobacteriaceae</taxon>
        <taxon>Flavobacterium</taxon>
    </lineage>
</organism>
<dbReference type="EMBL" id="CP029463">
    <property type="protein sequence ID" value="AWM12504.1"/>
    <property type="molecule type" value="Genomic_DNA"/>
</dbReference>
<sequence length="438" mass="48124">MISGIAQEHFTGISTSKRVGIVNTVYNPSEIVNLSTKYEVNVFNASLGLSNNKLTFNDLIKGTDLEDKIFEGNENVNLRLDGLILGPAFAFKIKQWGFGLTSMAHIKANVINVDAKLGDAIQNGRFSDLISQTTLSSSDNQRINGVTWGEIDLIVGRNIIDLPKHALNAGASIRFLFPGAYGNFSATNLNGTIVNTLGDVELVNASAEINLAYAGSLAGAYNDQGNYNDFFSQGINGLAVDLGFNYIWKDETDNENYKLKAGISVRNLGSMTFKSDQNLSQNYVLNVDNLESLNLNQFENVESLEELNQIIADPANANYFQATTSTDNYTIKLPTTLNAYVDYQLAKKWYVTASMNQKINDDSDNDIVTTQNSYTLIPRYSYKWFEAYVPIGSNEISGFTTGMGFRLSAFFIGSNSVITALTNSGKQADLYLGVRFGF</sequence>